<comment type="caution">
    <text evidence="2">The sequence shown here is derived from an EMBL/GenBank/DDBJ whole genome shotgun (WGS) entry which is preliminary data.</text>
</comment>
<dbReference type="Pfam" id="PF03564">
    <property type="entry name" value="DUF1759"/>
    <property type="match status" value="1"/>
</dbReference>
<dbReference type="Proteomes" id="UP001367676">
    <property type="component" value="Unassembled WGS sequence"/>
</dbReference>
<dbReference type="InterPro" id="IPR005312">
    <property type="entry name" value="DUF1759"/>
</dbReference>
<dbReference type="AlphaFoldDB" id="A0AAN9TZ14"/>
<sequence>MEPQKIQMLLKHLDRKIANALHHSPPPPNKEGYNKCLQYLHNRYGDVNKIKLELWHQIQNYPSAQAHVNSVHNTVDKLDSLIQRYRQIAPTIDEEMLFTLIIQKITPRCYQSTLVSKEHHVKNLFTATREWVEVQELNYSAEYHNAKPNNQNSNNRNKGQKFFNKNTRDQTAEAVPVYANTPNQKPRDGKPPQKGKGRGRGQKKNSSTSENNNSSPSTSRTNAPFRPPSNPTGNSASFTDGAPLGFIRMKRVPRAPCTFCAGAHHPFLCTAVPTKEGRLQLLNQRHICIMYLQPHD</sequence>
<gene>
    <name evidence="2" type="ORF">V9T40_009045</name>
</gene>
<organism evidence="2 3">
    <name type="scientific">Parthenolecanium corni</name>
    <dbReference type="NCBI Taxonomy" id="536013"/>
    <lineage>
        <taxon>Eukaryota</taxon>
        <taxon>Metazoa</taxon>
        <taxon>Ecdysozoa</taxon>
        <taxon>Arthropoda</taxon>
        <taxon>Hexapoda</taxon>
        <taxon>Insecta</taxon>
        <taxon>Pterygota</taxon>
        <taxon>Neoptera</taxon>
        <taxon>Paraneoptera</taxon>
        <taxon>Hemiptera</taxon>
        <taxon>Sternorrhyncha</taxon>
        <taxon>Coccoidea</taxon>
        <taxon>Coccidae</taxon>
        <taxon>Parthenolecanium</taxon>
    </lineage>
</organism>
<feature type="region of interest" description="Disordered" evidence="1">
    <location>
        <begin position="168"/>
        <end position="237"/>
    </location>
</feature>
<keyword evidence="3" id="KW-1185">Reference proteome</keyword>
<evidence type="ECO:0000256" key="1">
    <source>
        <dbReference type="SAM" id="MobiDB-lite"/>
    </source>
</evidence>
<reference evidence="2 3" key="1">
    <citation type="submission" date="2024-03" db="EMBL/GenBank/DDBJ databases">
        <title>Adaptation during the transition from Ophiocordyceps entomopathogen to insect associate is accompanied by gene loss and intensified selection.</title>
        <authorList>
            <person name="Ward C.M."/>
            <person name="Onetto C.A."/>
            <person name="Borneman A.R."/>
        </authorList>
    </citation>
    <scope>NUCLEOTIDE SEQUENCE [LARGE SCALE GENOMIC DNA]</scope>
    <source>
        <strain evidence="2">AWRI1</strain>
        <tissue evidence="2">Single Adult Female</tissue>
    </source>
</reference>
<evidence type="ECO:0000313" key="3">
    <source>
        <dbReference type="Proteomes" id="UP001367676"/>
    </source>
</evidence>
<feature type="compositionally biased region" description="Basic residues" evidence="1">
    <location>
        <begin position="193"/>
        <end position="203"/>
    </location>
</feature>
<evidence type="ECO:0000313" key="2">
    <source>
        <dbReference type="EMBL" id="KAK7601604.1"/>
    </source>
</evidence>
<feature type="compositionally biased region" description="Low complexity" evidence="1">
    <location>
        <begin position="204"/>
        <end position="222"/>
    </location>
</feature>
<name>A0AAN9TZ14_9HEMI</name>
<evidence type="ECO:0008006" key="4">
    <source>
        <dbReference type="Google" id="ProtNLM"/>
    </source>
</evidence>
<protein>
    <recommendedName>
        <fullName evidence="4">Gag protein</fullName>
    </recommendedName>
</protein>
<accession>A0AAN9TZ14</accession>
<dbReference type="EMBL" id="JBBCAQ010000010">
    <property type="protein sequence ID" value="KAK7601604.1"/>
    <property type="molecule type" value="Genomic_DNA"/>
</dbReference>
<proteinExistence type="predicted"/>